<name>A0A4R1ENB4_9GAMM</name>
<dbReference type="RefSeq" id="WP_131907235.1">
    <property type="nucleotide sequence ID" value="NZ_BAAAFU010000007.1"/>
</dbReference>
<evidence type="ECO:0000313" key="3">
    <source>
        <dbReference type="EMBL" id="TCJ82727.1"/>
    </source>
</evidence>
<dbReference type="Proteomes" id="UP000294887">
    <property type="component" value="Unassembled WGS sequence"/>
</dbReference>
<evidence type="ECO:0000259" key="2">
    <source>
        <dbReference type="Pfam" id="PF13194"/>
    </source>
</evidence>
<evidence type="ECO:0000256" key="1">
    <source>
        <dbReference type="SAM" id="Phobius"/>
    </source>
</evidence>
<gene>
    <name evidence="3" type="ORF">EV695_3459</name>
</gene>
<feature type="transmembrane region" description="Helical" evidence="1">
    <location>
        <begin position="21"/>
        <end position="42"/>
    </location>
</feature>
<dbReference type="InterPro" id="IPR025105">
    <property type="entry name" value="DUF4010"/>
</dbReference>
<proteinExistence type="predicted"/>
<feature type="transmembrane region" description="Helical" evidence="1">
    <location>
        <begin position="263"/>
        <end position="282"/>
    </location>
</feature>
<feature type="transmembrane region" description="Helical" evidence="1">
    <location>
        <begin position="62"/>
        <end position="83"/>
    </location>
</feature>
<keyword evidence="1" id="KW-0472">Membrane</keyword>
<keyword evidence="1" id="KW-1133">Transmembrane helix</keyword>
<reference evidence="3 4" key="1">
    <citation type="submission" date="2019-03" db="EMBL/GenBank/DDBJ databases">
        <title>Genomic Encyclopedia of Type Strains, Phase IV (KMG-IV): sequencing the most valuable type-strain genomes for metagenomic binning, comparative biology and taxonomic classification.</title>
        <authorList>
            <person name="Goeker M."/>
        </authorList>
    </citation>
    <scope>NUCLEOTIDE SEQUENCE [LARGE SCALE GENOMIC DNA]</scope>
    <source>
        <strain evidence="3 4">DSM 24830</strain>
    </source>
</reference>
<comment type="caution">
    <text evidence="3">The sequence shown here is derived from an EMBL/GenBank/DDBJ whole genome shotgun (WGS) entry which is preliminary data.</text>
</comment>
<feature type="domain" description="DUF4010" evidence="2">
    <location>
        <begin position="41"/>
        <end position="252"/>
    </location>
</feature>
<dbReference type="OrthoDB" id="9813718at2"/>
<dbReference type="EMBL" id="SMFQ01000005">
    <property type="protein sequence ID" value="TCJ82727.1"/>
    <property type="molecule type" value="Genomic_DNA"/>
</dbReference>
<sequence>MEHKTPLSYHFKDKHIWFDMTLLAALYVVAAYFPILKIVPLVASLELFSFFSFHLLAKRSRFQVQGFLGGFISSTAVFVQMLFENKFASISERDMLLTLFFALCAMLLECLFIIFFLSENVAFIYYLPFLTQLIIILAAITYLNVSSSSRISSKGTTDSTVEIELLNDHPIIWKNVAKLSSLIFIFVYAMHFIGSEFGLSRGISTLLISLFEAHAILASVMTEWNLQSQSFDLMKLFFLILLGNTISKSYLSIKGSNLTQKWFFVSVMSGSLVASMGVTYIWSQTFPYH</sequence>
<keyword evidence="4" id="KW-1185">Reference proteome</keyword>
<accession>A0A4R1ENB4</accession>
<feature type="transmembrane region" description="Helical" evidence="1">
    <location>
        <begin position="95"/>
        <end position="117"/>
    </location>
</feature>
<dbReference type="Pfam" id="PF13194">
    <property type="entry name" value="DUF4010"/>
    <property type="match status" value="1"/>
</dbReference>
<protein>
    <submittedName>
        <fullName evidence="3">Uncharacterized protein DUF4010</fullName>
    </submittedName>
</protein>
<feature type="transmembrane region" description="Helical" evidence="1">
    <location>
        <begin position="123"/>
        <end position="145"/>
    </location>
</feature>
<keyword evidence="1" id="KW-0812">Transmembrane</keyword>
<evidence type="ECO:0000313" key="4">
    <source>
        <dbReference type="Proteomes" id="UP000294887"/>
    </source>
</evidence>
<organism evidence="3 4">
    <name type="scientific">Cocleimonas flava</name>
    <dbReference type="NCBI Taxonomy" id="634765"/>
    <lineage>
        <taxon>Bacteria</taxon>
        <taxon>Pseudomonadati</taxon>
        <taxon>Pseudomonadota</taxon>
        <taxon>Gammaproteobacteria</taxon>
        <taxon>Thiotrichales</taxon>
        <taxon>Thiotrichaceae</taxon>
        <taxon>Cocleimonas</taxon>
    </lineage>
</organism>
<dbReference type="AlphaFoldDB" id="A0A4R1ENB4"/>